<keyword evidence="1 2" id="KW-0597">Phosphoprotein</keyword>
<gene>
    <name evidence="4" type="ORF">E6W36_14720</name>
</gene>
<keyword evidence="5" id="KW-1185">Reference proteome</keyword>
<accession>A0A4D7CCC1</accession>
<dbReference type="SUPFAM" id="SSF52172">
    <property type="entry name" value="CheY-like"/>
    <property type="match status" value="1"/>
</dbReference>
<dbReference type="SMART" id="SM00448">
    <property type="entry name" value="REC"/>
    <property type="match status" value="1"/>
</dbReference>
<feature type="domain" description="Response regulatory" evidence="3">
    <location>
        <begin position="12"/>
        <end position="127"/>
    </location>
</feature>
<dbReference type="Pfam" id="PF00072">
    <property type="entry name" value="Response_reg"/>
    <property type="match status" value="1"/>
</dbReference>
<dbReference type="Proteomes" id="UP000298714">
    <property type="component" value="Chromosome"/>
</dbReference>
<dbReference type="KEGG" id="hgn:E6W36_14720"/>
<evidence type="ECO:0000256" key="1">
    <source>
        <dbReference type="ARBA" id="ARBA00022553"/>
    </source>
</evidence>
<dbReference type="Gene3D" id="3.40.50.2300">
    <property type="match status" value="1"/>
</dbReference>
<evidence type="ECO:0000259" key="3">
    <source>
        <dbReference type="PROSITE" id="PS50110"/>
    </source>
</evidence>
<dbReference type="InterPro" id="IPR050595">
    <property type="entry name" value="Bact_response_regulator"/>
</dbReference>
<proteinExistence type="predicted"/>
<reference evidence="5" key="1">
    <citation type="submission" date="2019-04" db="EMBL/GenBank/DDBJ databases">
        <title>Complete genome sequence of Sphingomonas sp. W1-2-3.</title>
        <authorList>
            <person name="Im W.T."/>
        </authorList>
    </citation>
    <scope>NUCLEOTIDE SEQUENCE [LARGE SCALE GENOMIC DNA]</scope>
    <source>
        <strain evidence="5">W1-2-3</strain>
    </source>
</reference>
<dbReference type="PANTHER" id="PTHR44591">
    <property type="entry name" value="STRESS RESPONSE REGULATOR PROTEIN 1"/>
    <property type="match status" value="1"/>
</dbReference>
<feature type="modified residue" description="4-aspartylphosphate" evidence="2">
    <location>
        <position position="61"/>
    </location>
</feature>
<dbReference type="AlphaFoldDB" id="A0A4D7CCC1"/>
<sequence length="266" mass="28392">MTGDGPTPDTPSVLLVDDEFLVAKLYARAVQAMGFRARIAGTAGQALEEIEGEPPSLLLTDLNLPDFSGLTLVEKLGDKNLKAFPCILMSADDSVPLMLNGLKIGMDDFLQGHRVQPVDGAPALLGRWAVPGAASLYPCPGAADDGALLAVRPAFPCLAGSAALLTDRVRVTLIDQLAGAPEGFGMSETDRLRFLGAMDGMLDILCKTNGLAQLRRPDVMLSIVQNLRVLWRARLVEELLPRYDLLASTDSTFRHARQTLSIALGG</sequence>
<protein>
    <submittedName>
        <fullName evidence="4">Response regulator</fullName>
    </submittedName>
</protein>
<evidence type="ECO:0000256" key="2">
    <source>
        <dbReference type="PROSITE-ProRule" id="PRU00169"/>
    </source>
</evidence>
<evidence type="ECO:0000313" key="5">
    <source>
        <dbReference type="Proteomes" id="UP000298714"/>
    </source>
</evidence>
<dbReference type="CDD" id="cd00156">
    <property type="entry name" value="REC"/>
    <property type="match status" value="1"/>
</dbReference>
<organism evidence="4 5">
    <name type="scientific">Hankyongella ginsenosidimutans</name>
    <dbReference type="NCBI Taxonomy" id="1763828"/>
    <lineage>
        <taxon>Bacteria</taxon>
        <taxon>Pseudomonadati</taxon>
        <taxon>Pseudomonadota</taxon>
        <taxon>Alphaproteobacteria</taxon>
        <taxon>Sphingomonadales</taxon>
        <taxon>Sphingomonadaceae</taxon>
        <taxon>Hankyongella</taxon>
    </lineage>
</organism>
<name>A0A4D7CCC1_9SPHN</name>
<dbReference type="InterPro" id="IPR001789">
    <property type="entry name" value="Sig_transdc_resp-reg_receiver"/>
</dbReference>
<dbReference type="RefSeq" id="WP_222873184.1">
    <property type="nucleotide sequence ID" value="NZ_CP039704.1"/>
</dbReference>
<dbReference type="GO" id="GO:0000160">
    <property type="term" value="P:phosphorelay signal transduction system"/>
    <property type="evidence" value="ECO:0007669"/>
    <property type="project" value="InterPro"/>
</dbReference>
<dbReference type="PROSITE" id="PS50110">
    <property type="entry name" value="RESPONSE_REGULATORY"/>
    <property type="match status" value="1"/>
</dbReference>
<dbReference type="EMBL" id="CP039704">
    <property type="protein sequence ID" value="QCI80312.1"/>
    <property type="molecule type" value="Genomic_DNA"/>
</dbReference>
<dbReference type="InterPro" id="IPR011006">
    <property type="entry name" value="CheY-like_superfamily"/>
</dbReference>
<dbReference type="PANTHER" id="PTHR44591:SF3">
    <property type="entry name" value="RESPONSE REGULATORY DOMAIN-CONTAINING PROTEIN"/>
    <property type="match status" value="1"/>
</dbReference>
<evidence type="ECO:0000313" key="4">
    <source>
        <dbReference type="EMBL" id="QCI80312.1"/>
    </source>
</evidence>